<keyword evidence="2 5" id="KW-0378">Hydrolase</keyword>
<organism evidence="7 8">
    <name type="scientific">Halobacillus litoralis</name>
    <dbReference type="NCBI Taxonomy" id="45668"/>
    <lineage>
        <taxon>Bacteria</taxon>
        <taxon>Bacillati</taxon>
        <taxon>Bacillota</taxon>
        <taxon>Bacilli</taxon>
        <taxon>Bacillales</taxon>
        <taxon>Bacillaceae</taxon>
        <taxon>Halobacillus</taxon>
    </lineage>
</organism>
<evidence type="ECO:0000256" key="1">
    <source>
        <dbReference type="ARBA" id="ARBA00022741"/>
    </source>
</evidence>
<name>A0A410MAN2_9BACI</name>
<dbReference type="GO" id="GO:0043138">
    <property type="term" value="F:3'-5' DNA helicase activity"/>
    <property type="evidence" value="ECO:0007669"/>
    <property type="project" value="TreeGrafter"/>
</dbReference>
<feature type="domain" description="UvrD-like helicase ATP-binding" evidence="6">
    <location>
        <begin position="196"/>
        <end position="588"/>
    </location>
</feature>
<gene>
    <name evidence="7" type="ORF">HLI_05800</name>
</gene>
<evidence type="ECO:0000256" key="5">
    <source>
        <dbReference type="PROSITE-ProRule" id="PRU00560"/>
    </source>
</evidence>
<evidence type="ECO:0000313" key="7">
    <source>
        <dbReference type="EMBL" id="QAS51781.1"/>
    </source>
</evidence>
<dbReference type="EMBL" id="CP026118">
    <property type="protein sequence ID" value="QAS51781.1"/>
    <property type="molecule type" value="Genomic_DNA"/>
</dbReference>
<dbReference type="InterPro" id="IPR027417">
    <property type="entry name" value="P-loop_NTPase"/>
</dbReference>
<dbReference type="OrthoDB" id="9787585at2"/>
<dbReference type="InterPro" id="IPR014016">
    <property type="entry name" value="UvrD-like_ATP-bd"/>
</dbReference>
<dbReference type="GO" id="GO:0005829">
    <property type="term" value="C:cytosol"/>
    <property type="evidence" value="ECO:0007669"/>
    <property type="project" value="TreeGrafter"/>
</dbReference>
<evidence type="ECO:0000256" key="4">
    <source>
        <dbReference type="ARBA" id="ARBA00022840"/>
    </source>
</evidence>
<dbReference type="NCBIfam" id="NF041464">
    <property type="entry name" value="HelD_BACSU"/>
    <property type="match status" value="1"/>
</dbReference>
<dbReference type="InterPro" id="IPR000212">
    <property type="entry name" value="DNA_helicase_UvrD/REP"/>
</dbReference>
<dbReference type="GO" id="GO:0016787">
    <property type="term" value="F:hydrolase activity"/>
    <property type="evidence" value="ECO:0007669"/>
    <property type="project" value="UniProtKB-UniRule"/>
</dbReference>
<dbReference type="InterPro" id="IPR048228">
    <property type="entry name" value="HelD_bacillota"/>
</dbReference>
<keyword evidence="3 5" id="KW-0347">Helicase</keyword>
<dbReference type="KEGG" id="hli:HLI_05800"/>
<proteinExistence type="predicted"/>
<dbReference type="GO" id="GO:0000725">
    <property type="term" value="P:recombinational repair"/>
    <property type="evidence" value="ECO:0007669"/>
    <property type="project" value="TreeGrafter"/>
</dbReference>
<dbReference type="PANTHER" id="PTHR11070">
    <property type="entry name" value="UVRD / RECB / PCRA DNA HELICASE FAMILY MEMBER"/>
    <property type="match status" value="1"/>
</dbReference>
<sequence>MSEGHPDLKQELERLSFTKAYMERLIDSQEIGQEALKKGQEDTLENLSFKDSSLRYQEMLSHANFMKMSKEQLESLQQLRKKPYFARIDFHRKEKPDRETFYIGKMSLFDRETQLPIILDWRSPLANVYYEGRIGEVSYEALGERYEGHVSLKRQYQIEEGNLENFRDIDLTTKDELLQDSLAQNAESRLTEIVSTIQEEQNRIIRADLRKPIIVQGAAGSGKTTIALHRISYFLYTMKEIFKPEDMLVLAPNRLFIQYISEVLPELGVQRAQQSTFIEFVQKATGIDWHVLTQHEVLMQTIEGNRDPQTLEFAAIKGSKFFKDLLNAYIRLLKKSYQVKEDFMFAGFRIKSAKSINRLFYDEYSYFPYEVRVKKIKSVLQSELRRKKKQILDKMAEKYDEELDRALYGMRNAEKRKIRVSFLITRKEERLAEIKKLSRTAVSRFMKQYPKLKLLEVYQELFNEEIFLSLHSEDSKVLRDMRAESRALFKKKHLQSEDLAGLLYLKTFLTGLHEDDQAKKVVIDEAQDYSFLEIFTLRKAFQTDLFTIVGDLAQGIYNYRGLKQWETLQEDVFSSANYLTLQKTYRTTIEIMNLANALLTLMPENLPKAEPVVRHGETPAFIRKEQGWEAKFLTLLQELLESGMKSFAIVTKSKKEADEVRGHLDSLQLGFEGLGEEQKEMANRVILPAYLAKGLEFDVVFLYSHFHPYTEDSLDLKMLYVAMTRPLHRLYMIGEKEEDFLLHRVSNDRFRKV</sequence>
<dbReference type="PROSITE" id="PS51198">
    <property type="entry name" value="UVRD_HELICASE_ATP_BIND"/>
    <property type="match status" value="1"/>
</dbReference>
<dbReference type="InterPro" id="IPR027785">
    <property type="entry name" value="UvrD-like_helicase_C"/>
</dbReference>
<protein>
    <submittedName>
        <fullName evidence="7">DNA helicase</fullName>
    </submittedName>
</protein>
<evidence type="ECO:0000256" key="3">
    <source>
        <dbReference type="ARBA" id="ARBA00022806"/>
    </source>
</evidence>
<dbReference type="Pfam" id="PF00580">
    <property type="entry name" value="UvrD-helicase"/>
    <property type="match status" value="1"/>
</dbReference>
<dbReference type="Proteomes" id="UP000287756">
    <property type="component" value="Chromosome"/>
</dbReference>
<evidence type="ECO:0000259" key="6">
    <source>
        <dbReference type="PROSITE" id="PS51198"/>
    </source>
</evidence>
<feature type="binding site" evidence="5">
    <location>
        <begin position="217"/>
        <end position="224"/>
    </location>
    <ligand>
        <name>ATP</name>
        <dbReference type="ChEBI" id="CHEBI:30616"/>
    </ligand>
</feature>
<dbReference type="Gene3D" id="3.40.50.300">
    <property type="entry name" value="P-loop containing nucleotide triphosphate hydrolases"/>
    <property type="match status" value="3"/>
</dbReference>
<evidence type="ECO:0000313" key="8">
    <source>
        <dbReference type="Proteomes" id="UP000287756"/>
    </source>
</evidence>
<evidence type="ECO:0000256" key="2">
    <source>
        <dbReference type="ARBA" id="ARBA00022801"/>
    </source>
</evidence>
<dbReference type="Gene3D" id="1.10.10.160">
    <property type="match status" value="1"/>
</dbReference>
<dbReference type="AlphaFoldDB" id="A0A410MAN2"/>
<dbReference type="SUPFAM" id="SSF52540">
    <property type="entry name" value="P-loop containing nucleoside triphosphate hydrolases"/>
    <property type="match status" value="1"/>
</dbReference>
<dbReference type="GO" id="GO:0003677">
    <property type="term" value="F:DNA binding"/>
    <property type="evidence" value="ECO:0007669"/>
    <property type="project" value="InterPro"/>
</dbReference>
<dbReference type="GO" id="GO:0005524">
    <property type="term" value="F:ATP binding"/>
    <property type="evidence" value="ECO:0007669"/>
    <property type="project" value="UniProtKB-UniRule"/>
</dbReference>
<dbReference type="InterPro" id="IPR013986">
    <property type="entry name" value="DExx_box_DNA_helicase_dom_sf"/>
</dbReference>
<accession>A0A410MAN2</accession>
<keyword evidence="1 5" id="KW-0547">Nucleotide-binding</keyword>
<reference evidence="7 8" key="1">
    <citation type="submission" date="2018-01" db="EMBL/GenBank/DDBJ databases">
        <title>The whole genome sequencing and assembly of Halobacillus litoralis ERB031 strain.</title>
        <authorList>
            <person name="Lee S.-J."/>
            <person name="Park M.-K."/>
            <person name="Kim J.-Y."/>
            <person name="Lee Y.-J."/>
            <person name="Yi H."/>
            <person name="Bahn Y.-S."/>
            <person name="Kim J.F."/>
            <person name="Lee D.-W."/>
        </authorList>
    </citation>
    <scope>NUCLEOTIDE SEQUENCE [LARGE SCALE GENOMIC DNA]</scope>
    <source>
        <strain evidence="7 8">ERB 031</strain>
    </source>
</reference>
<dbReference type="PANTHER" id="PTHR11070:SF17">
    <property type="entry name" value="DNA HELICASE IV"/>
    <property type="match status" value="1"/>
</dbReference>
<dbReference type="RefSeq" id="WP_128523819.1">
    <property type="nucleotide sequence ID" value="NZ_CP026118.1"/>
</dbReference>
<dbReference type="Pfam" id="PF13538">
    <property type="entry name" value="UvrD_C_2"/>
    <property type="match status" value="1"/>
</dbReference>
<keyword evidence="4 5" id="KW-0067">ATP-binding</keyword>